<feature type="domain" description="Potassium channel tetramerisation-type BTB" evidence="1">
    <location>
        <begin position="7"/>
        <end position="96"/>
    </location>
</feature>
<dbReference type="InterPro" id="IPR011333">
    <property type="entry name" value="SKP1/BTB/POZ_sf"/>
</dbReference>
<proteinExistence type="predicted"/>
<dbReference type="GO" id="GO:0051260">
    <property type="term" value="P:protein homooligomerization"/>
    <property type="evidence" value="ECO:0007669"/>
    <property type="project" value="InterPro"/>
</dbReference>
<sequence length="102" mass="12335">MSNEEHIILNVGGIKYETFRSTLMRFPNTLLGKMFHQQNRSFLRPTNGNEYFLDRNGYAFRYILEYYRTGVIIWPEYPSAFVSREELTIEFFYFEISVPQQR</sequence>
<dbReference type="PANTHER" id="PTHR14499:SF136">
    <property type="entry name" value="GH08630P"/>
    <property type="match status" value="1"/>
</dbReference>
<comment type="caution">
    <text evidence="2">The sequence shown here is derived from an EMBL/GenBank/DDBJ whole genome shotgun (WGS) entry which is preliminary data.</text>
</comment>
<dbReference type="PANTHER" id="PTHR14499">
    <property type="entry name" value="POTASSIUM CHANNEL TETRAMERIZATION DOMAIN-CONTAINING"/>
    <property type="match status" value="1"/>
</dbReference>
<dbReference type="Pfam" id="PF02214">
    <property type="entry name" value="BTB_2"/>
    <property type="match status" value="1"/>
</dbReference>
<dbReference type="Gene3D" id="3.30.710.10">
    <property type="entry name" value="Potassium Channel Kv1.1, Chain A"/>
    <property type="match status" value="1"/>
</dbReference>
<organism evidence="2 3">
    <name type="scientific">Ambispora leptoticha</name>
    <dbReference type="NCBI Taxonomy" id="144679"/>
    <lineage>
        <taxon>Eukaryota</taxon>
        <taxon>Fungi</taxon>
        <taxon>Fungi incertae sedis</taxon>
        <taxon>Mucoromycota</taxon>
        <taxon>Glomeromycotina</taxon>
        <taxon>Glomeromycetes</taxon>
        <taxon>Archaeosporales</taxon>
        <taxon>Ambisporaceae</taxon>
        <taxon>Ambispora</taxon>
    </lineage>
</organism>
<evidence type="ECO:0000313" key="3">
    <source>
        <dbReference type="Proteomes" id="UP000789508"/>
    </source>
</evidence>
<protein>
    <submittedName>
        <fullName evidence="2">1668_t:CDS:1</fullName>
    </submittedName>
</protein>
<dbReference type="OrthoDB" id="10025005at2759"/>
<dbReference type="InterPro" id="IPR003131">
    <property type="entry name" value="T1-type_BTB"/>
</dbReference>
<accession>A0A9N9G0R3</accession>
<evidence type="ECO:0000313" key="2">
    <source>
        <dbReference type="EMBL" id="CAG8571224.1"/>
    </source>
</evidence>
<dbReference type="EMBL" id="CAJVPS010002552">
    <property type="protein sequence ID" value="CAG8571224.1"/>
    <property type="molecule type" value="Genomic_DNA"/>
</dbReference>
<dbReference type="AlphaFoldDB" id="A0A9N9G0R3"/>
<reference evidence="2" key="1">
    <citation type="submission" date="2021-06" db="EMBL/GenBank/DDBJ databases">
        <authorList>
            <person name="Kallberg Y."/>
            <person name="Tangrot J."/>
            <person name="Rosling A."/>
        </authorList>
    </citation>
    <scope>NUCLEOTIDE SEQUENCE</scope>
    <source>
        <strain evidence="2">FL130A</strain>
    </source>
</reference>
<evidence type="ECO:0000259" key="1">
    <source>
        <dbReference type="Pfam" id="PF02214"/>
    </source>
</evidence>
<dbReference type="Proteomes" id="UP000789508">
    <property type="component" value="Unassembled WGS sequence"/>
</dbReference>
<keyword evidence="3" id="KW-1185">Reference proteome</keyword>
<dbReference type="SUPFAM" id="SSF54695">
    <property type="entry name" value="POZ domain"/>
    <property type="match status" value="1"/>
</dbReference>
<gene>
    <name evidence="2" type="ORF">ALEPTO_LOCUS6822</name>
</gene>
<name>A0A9N9G0R3_9GLOM</name>